<dbReference type="Proteomes" id="UP001433071">
    <property type="component" value="Unassembled WGS sequence"/>
</dbReference>
<dbReference type="RefSeq" id="WP_352561022.1">
    <property type="nucleotide sequence ID" value="NZ_JAMYQB010000024.1"/>
</dbReference>
<dbReference type="InterPro" id="IPR014976">
    <property type="entry name" value="AbpA_HamA_C"/>
</dbReference>
<proteinExistence type="predicted"/>
<dbReference type="EMBL" id="JAMYQB010000024">
    <property type="protein sequence ID" value="MER9407271.1"/>
    <property type="molecule type" value="Genomic_DNA"/>
</dbReference>
<reference evidence="2 3" key="1">
    <citation type="journal article" date="2024" name="Proc. Natl. Acad. Sci. U.S.A.">
        <title>The evolutionary genomics of adaptation to stress in wild rhizobium bacteria.</title>
        <authorList>
            <person name="Kehlet-Delgado H."/>
            <person name="Montoya A.P."/>
            <person name="Jensen K.T."/>
            <person name="Wendlandt C.E."/>
            <person name="Dexheimer C."/>
            <person name="Roberts M."/>
            <person name="Torres Martinez L."/>
            <person name="Friesen M.L."/>
            <person name="Griffitts J.S."/>
            <person name="Porter S.S."/>
        </authorList>
    </citation>
    <scope>NUCLEOTIDE SEQUENCE [LARGE SCALE GENOMIC DNA]</scope>
    <source>
        <strain evidence="2 3">M0641</strain>
    </source>
</reference>
<protein>
    <submittedName>
        <fullName evidence="2">DUF1837 domain-containing protein</fullName>
    </submittedName>
</protein>
<organism evidence="2 3">
    <name type="scientific">Mesorhizobium caraganae</name>
    <dbReference type="NCBI Taxonomy" id="483206"/>
    <lineage>
        <taxon>Bacteria</taxon>
        <taxon>Pseudomonadati</taxon>
        <taxon>Pseudomonadota</taxon>
        <taxon>Alphaproteobacteria</taxon>
        <taxon>Hyphomicrobiales</taxon>
        <taxon>Phyllobacteriaceae</taxon>
        <taxon>Mesorhizobium</taxon>
    </lineage>
</organism>
<comment type="caution">
    <text evidence="2">The sequence shown here is derived from an EMBL/GenBank/DDBJ whole genome shotgun (WGS) entry which is preliminary data.</text>
</comment>
<keyword evidence="3" id="KW-1185">Reference proteome</keyword>
<name>A0ABV1Z632_9HYPH</name>
<dbReference type="Pfam" id="PF08878">
    <property type="entry name" value="HamA"/>
    <property type="match status" value="1"/>
</dbReference>
<accession>A0ABV1Z632</accession>
<evidence type="ECO:0000313" key="2">
    <source>
        <dbReference type="EMBL" id="MER9407271.1"/>
    </source>
</evidence>
<evidence type="ECO:0000259" key="1">
    <source>
        <dbReference type="Pfam" id="PF08878"/>
    </source>
</evidence>
<gene>
    <name evidence="2" type="ORF">NKI36_24885</name>
</gene>
<evidence type="ECO:0000313" key="3">
    <source>
        <dbReference type="Proteomes" id="UP001433071"/>
    </source>
</evidence>
<sequence length="284" mass="32096">MNPYDKKPKRLLTQLLLEISGSLHRASYCAGYEIQAWRCDALAEHLIDWIADYALKEDELSVDHTNMYVRLREAAARVYTSENYKQRGEVGEILLHGICRDFFETIPFAPRVFYLTSANDVVKSFDLVHVRYPEKGGIELWLGEAKFYEDALAAVNAAIKSVEAHIELGFLKNEKLLLGPQISKNLPKYQEIRDLLSTQTSLDELFKTAVFPICIACDSDATVAHKAFSDSYTEAINKELTVLMDRIVSSGLTLKIRIILIYVPLGSKKALAESFDNRLKGLSQ</sequence>
<feature type="domain" description="Anti-bacteriophage protein A/HamA C-terminal" evidence="1">
    <location>
        <begin position="21"/>
        <end position="279"/>
    </location>
</feature>